<evidence type="ECO:0000256" key="1">
    <source>
        <dbReference type="SAM" id="MobiDB-lite"/>
    </source>
</evidence>
<feature type="transmembrane region" description="Helical" evidence="2">
    <location>
        <begin position="115"/>
        <end position="133"/>
    </location>
</feature>
<comment type="caution">
    <text evidence="3">The sequence shown here is derived from an EMBL/GenBank/DDBJ whole genome shotgun (WGS) entry which is preliminary data.</text>
</comment>
<evidence type="ECO:0008006" key="5">
    <source>
        <dbReference type="Google" id="ProtNLM"/>
    </source>
</evidence>
<feature type="region of interest" description="Disordered" evidence="1">
    <location>
        <begin position="849"/>
        <end position="896"/>
    </location>
</feature>
<name>A0A0V1BPQ6_TRISP</name>
<keyword evidence="2" id="KW-1133">Transmembrane helix</keyword>
<dbReference type="STRING" id="6334.A0A0V1BPQ6"/>
<sequence>MVRAIKMDDDPSPLLIFFNERSSIWDTISRLFLLFQLHLLFNETIPGLFRCLHGYENATYEYIRDLFLSEDRTPYYKFWSNYKDSGMMTLRVIYFTAAFTMLSLIFFTTKAVANLYTLIIRLIFFSIALTFFISSEKMQLDVPFYPSTFYFHLSNTWICLGGLILCTLLSAVFINLRLLASTVMFILFLIGIMGFKVEGGNNLHTALKIWSSALLIYEAWQIKHKWYYLGYGLMDEMRNLAGIIQLMHNNPYLYLALWERSCLSSALKAFCACNLVFSLHHHHPLDYFLTKSAESGVSVVASAYVLSHFIVKVYHTLSNIIGTEMRQKNWTCILFFMIVLTAIHNRICFISPSERVQLIYLFLSWILIIICHCLRAQIRHAITRVQDGVQPWSISLLTIPILLVFSGLVLMYLRNDTMKLMKLHFIKRFLAAHLAIRSYILIAAQLIAPANLWNTDHVCTVLNRCCDFIFTLALLYITTPFNSDSQTDLFRLSVIILQCWQCIPTWMKPQVNQFIGILLVKWRLMRMKNADEATLLQLADICPICHCELDTTAEIYRNSKITREDGGDDAAAEPIEYSRRMGMHTGNVRESRSESTEMSGPLLQQQQHHQQHEEVEFSFPPWRCTCAPNVRFRAVPIRESSLQYQQLQLPEVYETNRGNSELLPQSTSDDDEWQSHEYVLPAIERLPHGNVEFGLISSSSTWDHNVRSVMVPIDPETHFVTISPSCPEDMHPAEELVARSEGLSSPVADVQYFPRFRVTKVDKACQTDDWLDLSIMSSEKSSSSTSSEIIYFSRSPRVDERPETLSASEPCQKQNKIHLSRLIQSLVRYDPSISITRKLARKLSEISEASEPSEFPESSEHSEVSESSEISEVTESSEISEVSRDSEEYEHSEVSESSEISESLNALNILKSLNFLKSLKSLKSLDILKSLNIPKNLNILKSLNALNILKFLNFLNPLKSLKSLDILKSLNIL</sequence>
<feature type="non-terminal residue" evidence="3">
    <location>
        <position position="973"/>
    </location>
</feature>
<evidence type="ECO:0000256" key="2">
    <source>
        <dbReference type="SAM" id="Phobius"/>
    </source>
</evidence>
<accession>A0A0V1BPQ6</accession>
<dbReference type="InParanoid" id="A0A0V1BPQ6"/>
<keyword evidence="4" id="KW-1185">Reference proteome</keyword>
<protein>
    <recommendedName>
        <fullName evidence="5">Transmembrane protein</fullName>
    </recommendedName>
</protein>
<dbReference type="Proteomes" id="UP000054776">
    <property type="component" value="Unassembled WGS sequence"/>
</dbReference>
<organism evidence="3 4">
    <name type="scientific">Trichinella spiralis</name>
    <name type="common">Trichina worm</name>
    <dbReference type="NCBI Taxonomy" id="6334"/>
    <lineage>
        <taxon>Eukaryota</taxon>
        <taxon>Metazoa</taxon>
        <taxon>Ecdysozoa</taxon>
        <taxon>Nematoda</taxon>
        <taxon>Enoplea</taxon>
        <taxon>Dorylaimia</taxon>
        <taxon>Trichinellida</taxon>
        <taxon>Trichinellidae</taxon>
        <taxon>Trichinella</taxon>
    </lineage>
</organism>
<feature type="compositionally biased region" description="Basic and acidic residues" evidence="1">
    <location>
        <begin position="881"/>
        <end position="894"/>
    </location>
</feature>
<keyword evidence="2" id="KW-0472">Membrane</keyword>
<evidence type="ECO:0000313" key="4">
    <source>
        <dbReference type="Proteomes" id="UP000054776"/>
    </source>
</evidence>
<reference evidence="3 4" key="1">
    <citation type="submission" date="2015-01" db="EMBL/GenBank/DDBJ databases">
        <title>Evolution of Trichinella species and genotypes.</title>
        <authorList>
            <person name="Korhonen P.K."/>
            <person name="Edoardo P."/>
            <person name="Giuseppe L.R."/>
            <person name="Gasser R.B."/>
        </authorList>
    </citation>
    <scope>NUCLEOTIDE SEQUENCE [LARGE SCALE GENOMIC DNA]</scope>
    <source>
        <strain evidence="3">ISS3</strain>
    </source>
</reference>
<feature type="transmembrane region" description="Helical" evidence="2">
    <location>
        <begin position="297"/>
        <end position="315"/>
    </location>
</feature>
<feature type="transmembrane region" description="Helical" evidence="2">
    <location>
        <begin position="153"/>
        <end position="172"/>
    </location>
</feature>
<feature type="transmembrane region" description="Helical" evidence="2">
    <location>
        <begin position="359"/>
        <end position="378"/>
    </location>
</feature>
<dbReference type="OrthoDB" id="5916214at2759"/>
<keyword evidence="2" id="KW-0812">Transmembrane</keyword>
<feature type="transmembrane region" description="Helical" evidence="2">
    <location>
        <begin position="178"/>
        <end position="195"/>
    </location>
</feature>
<feature type="transmembrane region" description="Helical" evidence="2">
    <location>
        <begin position="327"/>
        <end position="347"/>
    </location>
</feature>
<proteinExistence type="predicted"/>
<feature type="transmembrane region" description="Helical" evidence="2">
    <location>
        <begin position="390"/>
        <end position="413"/>
    </location>
</feature>
<feature type="region of interest" description="Disordered" evidence="1">
    <location>
        <begin position="565"/>
        <end position="610"/>
    </location>
</feature>
<feature type="compositionally biased region" description="Low complexity" evidence="1">
    <location>
        <begin position="865"/>
        <end position="880"/>
    </location>
</feature>
<dbReference type="AlphaFoldDB" id="A0A0V1BPQ6"/>
<gene>
    <name evidence="3" type="ORF">T01_3627</name>
</gene>
<evidence type="ECO:0000313" key="3">
    <source>
        <dbReference type="EMBL" id="KRY38435.1"/>
    </source>
</evidence>
<feature type="transmembrane region" description="Helical" evidence="2">
    <location>
        <begin position="92"/>
        <end position="109"/>
    </location>
</feature>
<dbReference type="EMBL" id="JYDH01000025">
    <property type="protein sequence ID" value="KRY38435.1"/>
    <property type="molecule type" value="Genomic_DNA"/>
</dbReference>